<proteinExistence type="predicted"/>
<dbReference type="EMBL" id="ML743573">
    <property type="protein sequence ID" value="KAE8138117.1"/>
    <property type="molecule type" value="Genomic_DNA"/>
</dbReference>
<name>A0A5N6SW48_ASPPS</name>
<evidence type="ECO:0008006" key="3">
    <source>
        <dbReference type="Google" id="ProtNLM"/>
    </source>
</evidence>
<keyword evidence="2" id="KW-1185">Reference proteome</keyword>
<organism evidence="1 2">
    <name type="scientific">Aspergillus pseudotamarii</name>
    <dbReference type="NCBI Taxonomy" id="132259"/>
    <lineage>
        <taxon>Eukaryota</taxon>
        <taxon>Fungi</taxon>
        <taxon>Dikarya</taxon>
        <taxon>Ascomycota</taxon>
        <taxon>Pezizomycotina</taxon>
        <taxon>Eurotiomycetes</taxon>
        <taxon>Eurotiomycetidae</taxon>
        <taxon>Eurotiales</taxon>
        <taxon>Aspergillaceae</taxon>
        <taxon>Aspergillus</taxon>
        <taxon>Aspergillus subgen. Circumdati</taxon>
    </lineage>
</organism>
<protein>
    <recommendedName>
        <fullName evidence="3">Clr5 domain-containing protein</fullName>
    </recommendedName>
</protein>
<dbReference type="Proteomes" id="UP000325672">
    <property type="component" value="Unassembled WGS sequence"/>
</dbReference>
<dbReference type="RefSeq" id="XP_031914180.1">
    <property type="nucleotide sequence ID" value="XM_032054442.1"/>
</dbReference>
<accession>A0A5N6SW48</accession>
<dbReference type="GeneID" id="43638652"/>
<sequence length="159" mass="18554">MPSAIDLSRYKETIISQFQNHISAESIAEYLLLTHQVKVAEKTIRRRLIEWGISRRTPLVDTPKLRIYIAGLYYNFCFSDKDILDALEKEGYSITPHNLIFLRRKMGLKKVDLLSREEADKALIETVQQELDKGDIEGLGRGYLYTYFRMHGHNIARYS</sequence>
<reference evidence="1 2" key="1">
    <citation type="submission" date="2019-04" db="EMBL/GenBank/DDBJ databases">
        <title>Friends and foes A comparative genomics study of 23 Aspergillus species from section Flavi.</title>
        <authorList>
            <consortium name="DOE Joint Genome Institute"/>
            <person name="Kjaerbolling I."/>
            <person name="Vesth T."/>
            <person name="Frisvad J.C."/>
            <person name="Nybo J.L."/>
            <person name="Theobald S."/>
            <person name="Kildgaard S."/>
            <person name="Isbrandt T."/>
            <person name="Kuo A."/>
            <person name="Sato A."/>
            <person name="Lyhne E.K."/>
            <person name="Kogle M.E."/>
            <person name="Wiebenga A."/>
            <person name="Kun R.S."/>
            <person name="Lubbers R.J."/>
            <person name="Makela M.R."/>
            <person name="Barry K."/>
            <person name="Chovatia M."/>
            <person name="Clum A."/>
            <person name="Daum C."/>
            <person name="Haridas S."/>
            <person name="He G."/>
            <person name="LaButti K."/>
            <person name="Lipzen A."/>
            <person name="Mondo S."/>
            <person name="Riley R."/>
            <person name="Salamov A."/>
            <person name="Simmons B.A."/>
            <person name="Magnuson J.K."/>
            <person name="Henrissat B."/>
            <person name="Mortensen U.H."/>
            <person name="Larsen T.O."/>
            <person name="Devries R.P."/>
            <person name="Grigoriev I.V."/>
            <person name="Machida M."/>
            <person name="Baker S.E."/>
            <person name="Andersen M.R."/>
        </authorList>
    </citation>
    <scope>NUCLEOTIDE SEQUENCE [LARGE SCALE GENOMIC DNA]</scope>
    <source>
        <strain evidence="1 2">CBS 117625</strain>
    </source>
</reference>
<dbReference type="AlphaFoldDB" id="A0A5N6SW48"/>
<gene>
    <name evidence="1" type="ORF">BDV38DRAFT_245507</name>
</gene>
<evidence type="ECO:0000313" key="2">
    <source>
        <dbReference type="Proteomes" id="UP000325672"/>
    </source>
</evidence>
<evidence type="ECO:0000313" key="1">
    <source>
        <dbReference type="EMBL" id="KAE8138117.1"/>
    </source>
</evidence>
<dbReference type="OrthoDB" id="5392716at2759"/>